<dbReference type="GO" id="GO:0004252">
    <property type="term" value="F:serine-type endopeptidase activity"/>
    <property type="evidence" value="ECO:0007669"/>
    <property type="project" value="UniProtKB-EC"/>
</dbReference>
<keyword evidence="6 12" id="KW-0068">Autocatalytic cleavage</keyword>
<accession>A0ABW5E783</accession>
<protein>
    <submittedName>
        <fullName evidence="15">Transcriptional repressor LexA</fullName>
        <ecNumber evidence="15">3.4.21.88</ecNumber>
    </submittedName>
</protein>
<dbReference type="EC" id="3.4.21.88" evidence="15"/>
<keyword evidence="8" id="KW-0238">DNA-binding</keyword>
<comment type="caution">
    <text evidence="15">The sequence shown here is derived from an EMBL/GenBank/DDBJ whole genome shotgun (WGS) entry which is preliminary data.</text>
</comment>
<reference evidence="16" key="1">
    <citation type="journal article" date="2019" name="Int. J. Syst. Evol. Microbiol.">
        <title>The Global Catalogue of Microorganisms (GCM) 10K type strain sequencing project: providing services to taxonomists for standard genome sequencing and annotation.</title>
        <authorList>
            <consortium name="The Broad Institute Genomics Platform"/>
            <consortium name="The Broad Institute Genome Sequencing Center for Infectious Disease"/>
            <person name="Wu L."/>
            <person name="Ma J."/>
        </authorList>
    </citation>
    <scope>NUCLEOTIDE SEQUENCE [LARGE SCALE GENOMIC DNA]</scope>
    <source>
        <strain evidence="16">JCM 16545</strain>
    </source>
</reference>
<dbReference type="Gene3D" id="1.10.10.10">
    <property type="entry name" value="Winged helix-like DNA-binding domain superfamily/Winged helix DNA-binding domain"/>
    <property type="match status" value="1"/>
</dbReference>
<dbReference type="InterPro" id="IPR036388">
    <property type="entry name" value="WH-like_DNA-bd_sf"/>
</dbReference>
<evidence type="ECO:0000256" key="10">
    <source>
        <dbReference type="ARBA" id="ARBA00023204"/>
    </source>
</evidence>
<evidence type="ECO:0000256" key="2">
    <source>
        <dbReference type="ARBA" id="ARBA00022491"/>
    </source>
</evidence>
<dbReference type="PANTHER" id="PTHR33516">
    <property type="entry name" value="LEXA REPRESSOR"/>
    <property type="match status" value="1"/>
</dbReference>
<keyword evidence="4" id="KW-0227">DNA damage</keyword>
<dbReference type="Pfam" id="PF01726">
    <property type="entry name" value="LexA_DNA_bind"/>
    <property type="match status" value="1"/>
</dbReference>
<evidence type="ECO:0000256" key="4">
    <source>
        <dbReference type="ARBA" id="ARBA00022763"/>
    </source>
</evidence>
<evidence type="ECO:0000256" key="6">
    <source>
        <dbReference type="ARBA" id="ARBA00022813"/>
    </source>
</evidence>
<dbReference type="NCBIfam" id="TIGR00498">
    <property type="entry name" value="lexA"/>
    <property type="match status" value="1"/>
</dbReference>
<dbReference type="InterPro" id="IPR015927">
    <property type="entry name" value="Peptidase_S24_S26A/B/C"/>
</dbReference>
<keyword evidence="9" id="KW-0804">Transcription</keyword>
<keyword evidence="11" id="KW-0742">SOS response</keyword>
<dbReference type="PANTHER" id="PTHR33516:SF2">
    <property type="entry name" value="LEXA REPRESSOR-RELATED"/>
    <property type="match status" value="1"/>
</dbReference>
<dbReference type="SUPFAM" id="SSF51306">
    <property type="entry name" value="LexA/Signal peptidase"/>
    <property type="match status" value="1"/>
</dbReference>
<dbReference type="Proteomes" id="UP001597297">
    <property type="component" value="Unassembled WGS sequence"/>
</dbReference>
<evidence type="ECO:0000256" key="12">
    <source>
        <dbReference type="RuleBase" id="RU003991"/>
    </source>
</evidence>
<evidence type="ECO:0000256" key="9">
    <source>
        <dbReference type="ARBA" id="ARBA00023163"/>
    </source>
</evidence>
<evidence type="ECO:0000259" key="13">
    <source>
        <dbReference type="Pfam" id="PF00717"/>
    </source>
</evidence>
<dbReference type="InterPro" id="IPR006197">
    <property type="entry name" value="Peptidase_S24_LexA"/>
</dbReference>
<dbReference type="InterPro" id="IPR036390">
    <property type="entry name" value="WH_DNA-bd_sf"/>
</dbReference>
<evidence type="ECO:0000256" key="7">
    <source>
        <dbReference type="ARBA" id="ARBA00023015"/>
    </source>
</evidence>
<evidence type="ECO:0000313" key="16">
    <source>
        <dbReference type="Proteomes" id="UP001597297"/>
    </source>
</evidence>
<dbReference type="InterPro" id="IPR039418">
    <property type="entry name" value="LexA-like"/>
</dbReference>
<keyword evidence="7" id="KW-0805">Transcription regulation</keyword>
<keyword evidence="5 12" id="KW-0378">Hydrolase</keyword>
<keyword evidence="10" id="KW-0234">DNA repair</keyword>
<feature type="domain" description="LexA repressor DNA-binding" evidence="14">
    <location>
        <begin position="3"/>
        <end position="66"/>
    </location>
</feature>
<dbReference type="InterPro" id="IPR036286">
    <property type="entry name" value="LexA/Signal_pep-like_sf"/>
</dbReference>
<dbReference type="PRINTS" id="PR00726">
    <property type="entry name" value="LEXASERPTASE"/>
</dbReference>
<evidence type="ECO:0000256" key="5">
    <source>
        <dbReference type="ARBA" id="ARBA00022801"/>
    </source>
</evidence>
<evidence type="ECO:0000256" key="1">
    <source>
        <dbReference type="ARBA" id="ARBA00007484"/>
    </source>
</evidence>
<dbReference type="CDD" id="cd06529">
    <property type="entry name" value="S24_LexA-like"/>
    <property type="match status" value="1"/>
</dbReference>
<keyword evidence="3" id="KW-0235">DNA replication</keyword>
<proteinExistence type="inferred from homology"/>
<keyword evidence="16" id="KW-1185">Reference proteome</keyword>
<dbReference type="Gene3D" id="2.10.109.10">
    <property type="entry name" value="Umud Fragment, subunit A"/>
    <property type="match status" value="1"/>
</dbReference>
<dbReference type="EMBL" id="JBHUJC010000041">
    <property type="protein sequence ID" value="MFD2277280.1"/>
    <property type="molecule type" value="Genomic_DNA"/>
</dbReference>
<evidence type="ECO:0000256" key="11">
    <source>
        <dbReference type="ARBA" id="ARBA00023236"/>
    </source>
</evidence>
<dbReference type="InterPro" id="IPR006199">
    <property type="entry name" value="LexA_DNA-bd_dom"/>
</dbReference>
<dbReference type="InterPro" id="IPR006200">
    <property type="entry name" value="LexA"/>
</dbReference>
<feature type="domain" description="Peptidase S24/S26A/S26B/S26C" evidence="13">
    <location>
        <begin position="82"/>
        <end position="197"/>
    </location>
</feature>
<dbReference type="RefSeq" id="WP_377093937.1">
    <property type="nucleotide sequence ID" value="NZ_JBHSJM010000001.1"/>
</dbReference>
<dbReference type="InterPro" id="IPR050077">
    <property type="entry name" value="LexA_repressor"/>
</dbReference>
<dbReference type="Pfam" id="PF00717">
    <property type="entry name" value="Peptidase_S24"/>
    <property type="match status" value="1"/>
</dbReference>
<evidence type="ECO:0000256" key="8">
    <source>
        <dbReference type="ARBA" id="ARBA00023125"/>
    </source>
</evidence>
<gene>
    <name evidence="15" type="primary">lexA</name>
    <name evidence="15" type="ORF">ACFSQZ_12435</name>
</gene>
<name>A0ABW5E783_9BACT</name>
<evidence type="ECO:0000256" key="3">
    <source>
        <dbReference type="ARBA" id="ARBA00022705"/>
    </source>
</evidence>
<comment type="similarity">
    <text evidence="1 12">Belongs to the peptidase S24 family.</text>
</comment>
<keyword evidence="2" id="KW-0678">Repressor</keyword>
<dbReference type="SUPFAM" id="SSF46785">
    <property type="entry name" value="Winged helix' DNA-binding domain"/>
    <property type="match status" value="1"/>
</dbReference>
<sequence>MSKELTKRQIEVYDYLKREMRETGVMPSSRDIQEFFGFASQTAAMNHLRALEKKGVIQRIPGKARAVALVEELDREEIVDIPVYGSIAAGMAQDTQEEQEGCLSIDIRSLGIPRNARTFALKVRGDSMIDAHICNGDTVVLEFREPRRGDVVAALIDGETTLKRYVIENGKPFLRAENEMFPDLIPARELIIQGVMVALLRNAA</sequence>
<evidence type="ECO:0000313" key="15">
    <source>
        <dbReference type="EMBL" id="MFD2277280.1"/>
    </source>
</evidence>
<organism evidence="15 16">
    <name type="scientific">Rubritalea spongiae</name>
    <dbReference type="NCBI Taxonomy" id="430797"/>
    <lineage>
        <taxon>Bacteria</taxon>
        <taxon>Pseudomonadati</taxon>
        <taxon>Verrucomicrobiota</taxon>
        <taxon>Verrucomicrobiia</taxon>
        <taxon>Verrucomicrobiales</taxon>
        <taxon>Rubritaleaceae</taxon>
        <taxon>Rubritalea</taxon>
    </lineage>
</organism>
<evidence type="ECO:0000259" key="14">
    <source>
        <dbReference type="Pfam" id="PF01726"/>
    </source>
</evidence>